<evidence type="ECO:0000256" key="2">
    <source>
        <dbReference type="ARBA" id="ARBA00022679"/>
    </source>
</evidence>
<dbReference type="EMBL" id="WBMT01000001">
    <property type="protein sequence ID" value="KAB2352735.1"/>
    <property type="molecule type" value="Genomic_DNA"/>
</dbReference>
<feature type="region of interest" description="Disordered" evidence="8">
    <location>
        <begin position="85"/>
        <end position="106"/>
    </location>
</feature>
<dbReference type="InterPro" id="IPR041280">
    <property type="entry name" value="Big_10"/>
</dbReference>
<feature type="compositionally biased region" description="Polar residues" evidence="8">
    <location>
        <begin position="47"/>
        <end position="56"/>
    </location>
</feature>
<dbReference type="Gene3D" id="2.40.440.10">
    <property type="entry name" value="L,D-transpeptidase catalytic domain-like"/>
    <property type="match status" value="1"/>
</dbReference>
<evidence type="ECO:0000313" key="10">
    <source>
        <dbReference type="EMBL" id="KAB2352735.1"/>
    </source>
</evidence>
<dbReference type="Gene3D" id="2.60.40.3710">
    <property type="match status" value="1"/>
</dbReference>
<gene>
    <name evidence="10" type="ORF">F8566_00205</name>
</gene>
<dbReference type="CDD" id="cd13432">
    <property type="entry name" value="LDT_IgD_like_2"/>
    <property type="match status" value="1"/>
</dbReference>
<dbReference type="InterPro" id="IPR050979">
    <property type="entry name" value="LD-transpeptidase"/>
</dbReference>
<keyword evidence="2" id="KW-0808">Transferase</keyword>
<feature type="active site" description="Nucleophile" evidence="7">
    <location>
        <position position="354"/>
    </location>
</feature>
<evidence type="ECO:0000256" key="7">
    <source>
        <dbReference type="PROSITE-ProRule" id="PRU01373"/>
    </source>
</evidence>
<dbReference type="InterPro" id="IPR038063">
    <property type="entry name" value="Transpep_catalytic_dom"/>
</dbReference>
<keyword evidence="5" id="KW-0012">Acyltransferase</keyword>
<dbReference type="UniPathway" id="UPA00219"/>
<comment type="pathway">
    <text evidence="1 7">Cell wall biogenesis; peptidoglycan biosynthesis.</text>
</comment>
<dbReference type="GO" id="GO:0008360">
    <property type="term" value="P:regulation of cell shape"/>
    <property type="evidence" value="ECO:0007669"/>
    <property type="project" value="UniProtKB-UniRule"/>
</dbReference>
<dbReference type="GO" id="GO:0071972">
    <property type="term" value="F:peptidoglycan L,D-transpeptidase activity"/>
    <property type="evidence" value="ECO:0007669"/>
    <property type="project" value="TreeGrafter"/>
</dbReference>
<dbReference type="SUPFAM" id="SSF141523">
    <property type="entry name" value="L,D-transpeptidase catalytic domain-like"/>
    <property type="match status" value="1"/>
</dbReference>
<feature type="domain" description="L,D-TPase catalytic" evidence="9">
    <location>
        <begin position="244"/>
        <end position="378"/>
    </location>
</feature>
<dbReference type="Gene3D" id="2.60.40.3780">
    <property type="match status" value="1"/>
</dbReference>
<keyword evidence="4 7" id="KW-0573">Peptidoglycan synthesis</keyword>
<evidence type="ECO:0000256" key="8">
    <source>
        <dbReference type="SAM" id="MobiDB-lite"/>
    </source>
</evidence>
<dbReference type="Pfam" id="PF03734">
    <property type="entry name" value="YkuD"/>
    <property type="match status" value="1"/>
</dbReference>
<dbReference type="Proteomes" id="UP000468735">
    <property type="component" value="Unassembled WGS sequence"/>
</dbReference>
<feature type="active site" description="Proton donor/acceptor" evidence="7">
    <location>
        <position position="336"/>
    </location>
</feature>
<dbReference type="AlphaFoldDB" id="A0A6H9ZAN3"/>
<evidence type="ECO:0000256" key="3">
    <source>
        <dbReference type="ARBA" id="ARBA00022960"/>
    </source>
</evidence>
<evidence type="ECO:0000259" key="9">
    <source>
        <dbReference type="PROSITE" id="PS52029"/>
    </source>
</evidence>
<dbReference type="PROSITE" id="PS52029">
    <property type="entry name" value="LD_TPASE"/>
    <property type="match status" value="1"/>
</dbReference>
<evidence type="ECO:0000256" key="6">
    <source>
        <dbReference type="ARBA" id="ARBA00023316"/>
    </source>
</evidence>
<dbReference type="OrthoDB" id="5242354at2"/>
<dbReference type="PANTHER" id="PTHR30582:SF2">
    <property type="entry name" value="L,D-TRANSPEPTIDASE YCIB-RELATED"/>
    <property type="match status" value="1"/>
</dbReference>
<reference evidence="10 11" key="1">
    <citation type="submission" date="2019-09" db="EMBL/GenBank/DDBJ databases">
        <title>Actinomadura physcomitrii sp. nov., a novel actinomycete isolated from moss [Physcomitrium sphaericum (Ludw) Fuernr].</title>
        <authorList>
            <person name="Zhuang X."/>
            <person name="Liu C."/>
        </authorList>
    </citation>
    <scope>NUCLEOTIDE SEQUENCE [LARGE SCALE GENOMIC DNA]</scope>
    <source>
        <strain evidence="10 11">HMC1</strain>
    </source>
</reference>
<keyword evidence="3 7" id="KW-0133">Cell shape</keyword>
<dbReference type="CDD" id="cd16913">
    <property type="entry name" value="YkuD_like"/>
    <property type="match status" value="1"/>
</dbReference>
<evidence type="ECO:0000256" key="5">
    <source>
        <dbReference type="ARBA" id="ARBA00023315"/>
    </source>
</evidence>
<protein>
    <submittedName>
        <fullName evidence="10">L,D-transpeptidase</fullName>
    </submittedName>
</protein>
<feature type="region of interest" description="Disordered" evidence="8">
    <location>
        <begin position="36"/>
        <end position="64"/>
    </location>
</feature>
<name>A0A6H9ZAN3_9ACTN</name>
<dbReference type="GO" id="GO:0005576">
    <property type="term" value="C:extracellular region"/>
    <property type="evidence" value="ECO:0007669"/>
    <property type="project" value="TreeGrafter"/>
</dbReference>
<evidence type="ECO:0000256" key="1">
    <source>
        <dbReference type="ARBA" id="ARBA00004752"/>
    </source>
</evidence>
<dbReference type="InterPro" id="IPR005490">
    <property type="entry name" value="LD_TPept_cat_dom"/>
</dbReference>
<accession>A0A6H9ZAN3</accession>
<evidence type="ECO:0000313" key="11">
    <source>
        <dbReference type="Proteomes" id="UP000468735"/>
    </source>
</evidence>
<dbReference type="PROSITE" id="PS51257">
    <property type="entry name" value="PROKAR_LIPOPROTEIN"/>
    <property type="match status" value="1"/>
</dbReference>
<dbReference type="PANTHER" id="PTHR30582">
    <property type="entry name" value="L,D-TRANSPEPTIDASE"/>
    <property type="match status" value="1"/>
</dbReference>
<organism evidence="10 11">
    <name type="scientific">Actinomadura rudentiformis</name>
    <dbReference type="NCBI Taxonomy" id="359158"/>
    <lineage>
        <taxon>Bacteria</taxon>
        <taxon>Bacillati</taxon>
        <taxon>Actinomycetota</taxon>
        <taxon>Actinomycetes</taxon>
        <taxon>Streptosporangiales</taxon>
        <taxon>Thermomonosporaceae</taxon>
        <taxon>Actinomadura</taxon>
    </lineage>
</organism>
<comment type="caution">
    <text evidence="10">The sequence shown here is derived from an EMBL/GenBank/DDBJ whole genome shotgun (WGS) entry which is preliminary data.</text>
</comment>
<feature type="compositionally biased region" description="Polar residues" evidence="8">
    <location>
        <begin position="95"/>
        <end position="106"/>
    </location>
</feature>
<dbReference type="GO" id="GO:0016746">
    <property type="term" value="F:acyltransferase activity"/>
    <property type="evidence" value="ECO:0007669"/>
    <property type="project" value="UniProtKB-KW"/>
</dbReference>
<keyword evidence="11" id="KW-1185">Reference proteome</keyword>
<dbReference type="GO" id="GO:0018104">
    <property type="term" value="P:peptidoglycan-protein cross-linking"/>
    <property type="evidence" value="ECO:0007669"/>
    <property type="project" value="TreeGrafter"/>
</dbReference>
<dbReference type="Pfam" id="PF17964">
    <property type="entry name" value="Big_10"/>
    <property type="match status" value="1"/>
</dbReference>
<keyword evidence="6 7" id="KW-0961">Cell wall biogenesis/degradation</keyword>
<proteinExistence type="predicted"/>
<sequence length="413" mass="44124">MVQRGLTAGVRAGTGLAGAVLLLATACSGGGDDGGGGTTVGGKNEPNAPQVTITPGNGNGKAKPEEGVQVKVANGALEQVTVTRKGKPVEGQLSPDKTSWKSRTLRPNSDYEVSVVAKNPQGKTTAATSKFKTLKPAAELTIADITPTKGEKVGVGMPIIVTFNRGVDDRKAVEQALGVKSTKPAVGAWYWASDSQVIFRTKNGSYWKPNQKVTFTAKLAGIKAGKKTYGVSDVSRSFRIGNEHITTVSTKTKKATFKVNGKVVKRSGVSAGKGGRVRNGVDTYLTTSGVHLTMSKHLVERMTSAWMGVTDKKDPEYYDLKLPHAVRISSTGEYLHASPDRYWAFGRTNASHGCVNLPPPVAQWFYNLSYRGDPVIVTGSKRGLDPFNGWSFYAMSWNRWVKGSALDRTVTTG</sequence>
<dbReference type="GO" id="GO:0071555">
    <property type="term" value="P:cell wall organization"/>
    <property type="evidence" value="ECO:0007669"/>
    <property type="project" value="UniProtKB-UniRule"/>
</dbReference>
<evidence type="ECO:0000256" key="4">
    <source>
        <dbReference type="ARBA" id="ARBA00022984"/>
    </source>
</evidence>